<sequence length="277" mass="32186">MFTKKLKQDQGKHDDFCMKLIRNLKEFCKNGNECKHNPGRCIDLNNWIYNQIRKKKFDKEVIRDIFVNTNIIFPKLHKNKICSYYPYDEMYKEPLNIILLYIFGSNMHIIKETLMGNINSIHCSCQKYVDEGVKIYKYMNNQYCSEGKFDENKQTCSQLQTFSESYKDYLINEDKIRNKIPSLISEKQVELIGCDPDESIKERQLTAPNQVSQFTETNQASQLPETNQASQLIGNNQENNSRIGTVTTALATMAGMSSLFALSYRVNINSLTNMKNI</sequence>
<protein>
    <submittedName>
        <fullName evidence="1">Uncharacterized protein</fullName>
    </submittedName>
</protein>
<organism evidence="1 2">
    <name type="scientific">Plasmodium vivax India VII</name>
    <dbReference type="NCBI Taxonomy" id="1077284"/>
    <lineage>
        <taxon>Eukaryota</taxon>
        <taxon>Sar</taxon>
        <taxon>Alveolata</taxon>
        <taxon>Apicomplexa</taxon>
        <taxon>Aconoidasida</taxon>
        <taxon>Haemosporida</taxon>
        <taxon>Plasmodiidae</taxon>
        <taxon>Plasmodium</taxon>
        <taxon>Plasmodium (Plasmodium)</taxon>
    </lineage>
</organism>
<accession>A0A0J9S2T9</accession>
<dbReference type="AlphaFoldDB" id="A0A0J9S2T9"/>
<reference evidence="1 2" key="1">
    <citation type="submission" date="2011-08" db="EMBL/GenBank/DDBJ databases">
        <title>The Genome Sequence of Plasmodium vivax India VII.</title>
        <authorList>
            <consortium name="The Broad Institute Genome Sequencing Platform"/>
            <consortium name="The Broad Institute Genome Sequencing Center for Infectious Disease"/>
            <person name="Neafsey D."/>
            <person name="Carlton J."/>
            <person name="Barnwell J."/>
            <person name="Collins W."/>
            <person name="Escalante A."/>
            <person name="Mullikin J."/>
            <person name="Saul A."/>
            <person name="Guigo R."/>
            <person name="Camara F."/>
            <person name="Young S.K."/>
            <person name="Zeng Q."/>
            <person name="Gargeya S."/>
            <person name="Fitzgerald M."/>
            <person name="Haas B."/>
            <person name="Abouelleil A."/>
            <person name="Alvarado L."/>
            <person name="Arachchi H.M."/>
            <person name="Berlin A."/>
            <person name="Brown A."/>
            <person name="Chapman S.B."/>
            <person name="Chen Z."/>
            <person name="Dunbar C."/>
            <person name="Freedman E."/>
            <person name="Gearin G."/>
            <person name="Gellesch M."/>
            <person name="Goldberg J."/>
            <person name="Griggs A."/>
            <person name="Gujja S."/>
            <person name="Heiman D."/>
            <person name="Howarth C."/>
            <person name="Larson L."/>
            <person name="Lui A."/>
            <person name="MacDonald P.J.P."/>
            <person name="Montmayeur A."/>
            <person name="Murphy C."/>
            <person name="Neiman D."/>
            <person name="Pearson M."/>
            <person name="Priest M."/>
            <person name="Roberts A."/>
            <person name="Saif S."/>
            <person name="Shea T."/>
            <person name="Shenoy N."/>
            <person name="Sisk P."/>
            <person name="Stolte C."/>
            <person name="Sykes S."/>
            <person name="Wortman J."/>
            <person name="Nusbaum C."/>
            <person name="Birren B."/>
        </authorList>
    </citation>
    <scope>NUCLEOTIDE SEQUENCE [LARGE SCALE GENOMIC DNA]</scope>
    <source>
        <strain evidence="1 2">India VII</strain>
    </source>
</reference>
<evidence type="ECO:0000313" key="1">
    <source>
        <dbReference type="EMBL" id="KMZ77070.1"/>
    </source>
</evidence>
<dbReference type="EMBL" id="KQ234517">
    <property type="protein sequence ID" value="KMZ77070.1"/>
    <property type="molecule type" value="Genomic_DNA"/>
</dbReference>
<dbReference type="Proteomes" id="UP000053562">
    <property type="component" value="Unassembled WGS sequence"/>
</dbReference>
<gene>
    <name evidence="1" type="ORF">PVIIG_05445</name>
</gene>
<evidence type="ECO:0000313" key="2">
    <source>
        <dbReference type="Proteomes" id="UP000053562"/>
    </source>
</evidence>
<proteinExistence type="predicted"/>
<name>A0A0J9S2T9_PLAVI</name>